<evidence type="ECO:0000259" key="2">
    <source>
        <dbReference type="Pfam" id="PF25547"/>
    </source>
</evidence>
<dbReference type="AlphaFoldDB" id="A0A918G4K8"/>
<organism evidence="3 4">
    <name type="scientific">Streptomyces griseoviridis</name>
    <dbReference type="NCBI Taxonomy" id="45398"/>
    <lineage>
        <taxon>Bacteria</taxon>
        <taxon>Bacillati</taxon>
        <taxon>Actinomycetota</taxon>
        <taxon>Actinomycetes</taxon>
        <taxon>Kitasatosporales</taxon>
        <taxon>Streptomycetaceae</taxon>
        <taxon>Streptomyces</taxon>
    </lineage>
</organism>
<dbReference type="InterPro" id="IPR057746">
    <property type="entry name" value="CpnT-like_N"/>
</dbReference>
<protein>
    <recommendedName>
        <fullName evidence="2">Outer membrane channel protein CpnT-like N-terminal domain-containing protein</fullName>
    </recommendedName>
</protein>
<dbReference type="Proteomes" id="UP000653493">
    <property type="component" value="Unassembled WGS sequence"/>
</dbReference>
<dbReference type="Pfam" id="PF25547">
    <property type="entry name" value="WXG100_2"/>
    <property type="match status" value="1"/>
</dbReference>
<feature type="region of interest" description="Disordered" evidence="1">
    <location>
        <begin position="392"/>
        <end position="435"/>
    </location>
</feature>
<reference evidence="3" key="1">
    <citation type="journal article" date="2014" name="Int. J. Syst. Evol. Microbiol.">
        <title>Complete genome sequence of Corynebacterium casei LMG S-19264T (=DSM 44701T), isolated from a smear-ripened cheese.</title>
        <authorList>
            <consortium name="US DOE Joint Genome Institute (JGI-PGF)"/>
            <person name="Walter F."/>
            <person name="Albersmeier A."/>
            <person name="Kalinowski J."/>
            <person name="Ruckert C."/>
        </authorList>
    </citation>
    <scope>NUCLEOTIDE SEQUENCE</scope>
    <source>
        <strain evidence="3">JCM 4234</strain>
    </source>
</reference>
<keyword evidence="4" id="KW-1185">Reference proteome</keyword>
<dbReference type="Pfam" id="PF14440">
    <property type="entry name" value="XOO_2897-deam"/>
    <property type="match status" value="1"/>
</dbReference>
<accession>A0A918G4K8</accession>
<evidence type="ECO:0000256" key="1">
    <source>
        <dbReference type="SAM" id="MobiDB-lite"/>
    </source>
</evidence>
<dbReference type="EMBL" id="BMSL01000001">
    <property type="protein sequence ID" value="GGS19311.1"/>
    <property type="molecule type" value="Genomic_DNA"/>
</dbReference>
<dbReference type="InterPro" id="IPR032722">
    <property type="entry name" value="Deaminase_XOO_2897"/>
</dbReference>
<reference evidence="3" key="2">
    <citation type="submission" date="2020-09" db="EMBL/GenBank/DDBJ databases">
        <authorList>
            <person name="Sun Q."/>
            <person name="Ohkuma M."/>
        </authorList>
    </citation>
    <scope>NUCLEOTIDE SEQUENCE</scope>
    <source>
        <strain evidence="3">JCM 4234</strain>
    </source>
</reference>
<evidence type="ECO:0000313" key="3">
    <source>
        <dbReference type="EMBL" id="GGS19311.1"/>
    </source>
</evidence>
<comment type="caution">
    <text evidence="3">The sequence shown here is derived from an EMBL/GenBank/DDBJ whole genome shotgun (WGS) entry which is preliminary data.</text>
</comment>
<sequence length="593" mass="63853">MGVVLPSYLDEALDLIGVSWPNVDEDDYRAMADSMREFATSLDNGTADLHTVVQDMLGANEGPAVDALAAHWDKVKGKHLTGLADIGRAAGDGLDAVAVLIEGAKLAAIAQLGILAAEIAAAVAAAPVTLGMSSLMGLAGTQACRIAVKRIFKEVQEQVVDEIMSRVTAPIEEAIGAMVGDLVVQTGSKALGLQDDVDLGKTLQAGKDSASDAGRTSLQIASAGPGGGGGTGGGAGKIGVDLESYTALENALKGAGDHFDGKSLSHLRTARTRQGNTRGKDSIANAVNSALDTAMDGIEQGVKKAVQHVGKDMKNGVGTMRDNHRDNDESIAQNLHKIHKREPTRDELRAQLSEKPVYLLGDKGKIQRLTANGPADLTDRDRELLGIPLKLTGKDKDTLRPRPKNPNNPYAWDRDDTAEDRAARPRKSSTKVPFYEDELSRATALARHEQESYGNYGKQRDSAEPKFTSNNYAAARVQYESDGRQQEFILVGRSNNPVHSEKVLGIPFLENGTGRHMTDLYTEREPCSESSDCAAWIEKFMPHVNVTHSVDFGPGTVESGNREMEDRLNRMYPGERPARRSPWTNFQGLHPQH</sequence>
<feature type="compositionally biased region" description="Basic and acidic residues" evidence="1">
    <location>
        <begin position="412"/>
        <end position="423"/>
    </location>
</feature>
<gene>
    <name evidence="3" type="ORF">GCM10010238_04330</name>
</gene>
<name>A0A918G4K8_STRGD</name>
<proteinExistence type="predicted"/>
<feature type="domain" description="Outer membrane channel protein CpnT-like N-terminal" evidence="2">
    <location>
        <begin position="18"/>
        <end position="134"/>
    </location>
</feature>
<feature type="region of interest" description="Disordered" evidence="1">
    <location>
        <begin position="572"/>
        <end position="593"/>
    </location>
</feature>
<evidence type="ECO:0000313" key="4">
    <source>
        <dbReference type="Proteomes" id="UP000653493"/>
    </source>
</evidence>